<organism evidence="2 3">
    <name type="scientific">Dichomitus squalens</name>
    <dbReference type="NCBI Taxonomy" id="114155"/>
    <lineage>
        <taxon>Eukaryota</taxon>
        <taxon>Fungi</taxon>
        <taxon>Dikarya</taxon>
        <taxon>Basidiomycota</taxon>
        <taxon>Agaricomycotina</taxon>
        <taxon>Agaricomycetes</taxon>
        <taxon>Polyporales</taxon>
        <taxon>Polyporaceae</taxon>
        <taxon>Dichomitus</taxon>
    </lineage>
</organism>
<reference evidence="2 3" key="1">
    <citation type="submission" date="2019-01" db="EMBL/GenBank/DDBJ databases">
        <title>Draft genome sequences of three monokaryotic isolates of the white-rot basidiomycete fungus Dichomitus squalens.</title>
        <authorList>
            <consortium name="DOE Joint Genome Institute"/>
            <person name="Lopez S.C."/>
            <person name="Andreopoulos B."/>
            <person name="Pangilinan J."/>
            <person name="Lipzen A."/>
            <person name="Riley R."/>
            <person name="Ahrendt S."/>
            <person name="Ng V."/>
            <person name="Barry K."/>
            <person name="Daum C."/>
            <person name="Grigoriev I.V."/>
            <person name="Hilden K.S."/>
            <person name="Makela M.R."/>
            <person name="de Vries R.P."/>
        </authorList>
    </citation>
    <scope>NUCLEOTIDE SEQUENCE [LARGE SCALE GENOMIC DNA]</scope>
    <source>
        <strain evidence="2 3">CBS 464.89</strain>
    </source>
</reference>
<gene>
    <name evidence="2" type="ORF">BD310DRAFT_718537</name>
</gene>
<dbReference type="AlphaFoldDB" id="A0A4Q9PLD4"/>
<keyword evidence="3" id="KW-1185">Reference proteome</keyword>
<evidence type="ECO:0000313" key="2">
    <source>
        <dbReference type="EMBL" id="TBU55003.1"/>
    </source>
</evidence>
<accession>A0A4Q9PLD4</accession>
<name>A0A4Q9PLD4_9APHY</name>
<dbReference type="Proteomes" id="UP000292082">
    <property type="component" value="Unassembled WGS sequence"/>
</dbReference>
<feature type="region of interest" description="Disordered" evidence="1">
    <location>
        <begin position="53"/>
        <end position="78"/>
    </location>
</feature>
<sequence length="93" mass="10018">MKDLNDLWMLRIDSSKSISTLSAHEAQLNAVGLLPVLLCAPFQISQVTRSHPGQLIAQEQPQPAPSNPNRAPSQVSVRSGVEYGHLQHAVAVA</sequence>
<proteinExistence type="predicted"/>
<evidence type="ECO:0000313" key="3">
    <source>
        <dbReference type="Proteomes" id="UP000292082"/>
    </source>
</evidence>
<dbReference type="EMBL" id="ML145177">
    <property type="protein sequence ID" value="TBU55003.1"/>
    <property type="molecule type" value="Genomic_DNA"/>
</dbReference>
<protein>
    <submittedName>
        <fullName evidence="2">Uncharacterized protein</fullName>
    </submittedName>
</protein>
<feature type="compositionally biased region" description="Polar residues" evidence="1">
    <location>
        <begin position="53"/>
        <end position="77"/>
    </location>
</feature>
<evidence type="ECO:0000256" key="1">
    <source>
        <dbReference type="SAM" id="MobiDB-lite"/>
    </source>
</evidence>